<evidence type="ECO:0000313" key="2">
    <source>
        <dbReference type="Ensembl" id="ENSMPUP00000013075.1"/>
    </source>
</evidence>
<sequence length="121" mass="13000">QDRSSAGRLTHPCSWNRLKAGEDAVGPVRSRLWSQGAAPSSAPGEDQSGAPARPEDAPARQGPLWLTVRREPPWFPAAWPRATHTSSRALRRAAAVAASSEGPSFCGDALGAASWYQRRRD</sequence>
<name>M3YP18_MUSPF</name>
<dbReference type="EMBL" id="AEYP01018752">
    <property type="status" value="NOT_ANNOTATED_CDS"/>
    <property type="molecule type" value="Genomic_DNA"/>
</dbReference>
<proteinExistence type="predicted"/>
<accession>M3YP18</accession>
<protein>
    <submittedName>
        <fullName evidence="2">Uncharacterized protein</fullName>
    </submittedName>
</protein>
<dbReference type="Ensembl" id="ENSMPUT00000013286.1">
    <property type="protein sequence ID" value="ENSMPUP00000013075.1"/>
    <property type="gene ID" value="ENSMPUG00000013173.1"/>
</dbReference>
<feature type="region of interest" description="Disordered" evidence="1">
    <location>
        <begin position="1"/>
        <end position="62"/>
    </location>
</feature>
<reference evidence="2" key="1">
    <citation type="submission" date="2024-06" db="UniProtKB">
        <authorList>
            <consortium name="Ensembl"/>
        </authorList>
    </citation>
    <scope>IDENTIFICATION</scope>
</reference>
<dbReference type="HOGENOM" id="CLU_2043465_0_0_1"/>
<organism evidence="2">
    <name type="scientific">Mustela putorius furo</name>
    <name type="common">European domestic ferret</name>
    <name type="synonym">Mustela furo</name>
    <dbReference type="NCBI Taxonomy" id="9669"/>
    <lineage>
        <taxon>Eukaryota</taxon>
        <taxon>Metazoa</taxon>
        <taxon>Chordata</taxon>
        <taxon>Craniata</taxon>
        <taxon>Vertebrata</taxon>
        <taxon>Euteleostomi</taxon>
        <taxon>Mammalia</taxon>
        <taxon>Eutheria</taxon>
        <taxon>Laurasiatheria</taxon>
        <taxon>Carnivora</taxon>
        <taxon>Caniformia</taxon>
        <taxon>Musteloidea</taxon>
        <taxon>Mustelidae</taxon>
        <taxon>Mustelinae</taxon>
        <taxon>Mustela</taxon>
    </lineage>
</organism>
<dbReference type="InParanoid" id="M3YP18"/>
<dbReference type="AlphaFoldDB" id="M3YP18"/>
<evidence type="ECO:0000256" key="1">
    <source>
        <dbReference type="SAM" id="MobiDB-lite"/>
    </source>
</evidence>